<dbReference type="EMBL" id="PEXV01000063">
    <property type="protein sequence ID" value="PIS41699.1"/>
    <property type="molecule type" value="Genomic_DNA"/>
</dbReference>
<dbReference type="Pfam" id="PF01541">
    <property type="entry name" value="GIY-YIG"/>
    <property type="match status" value="1"/>
</dbReference>
<name>A0A2H0YTT8_9BACT</name>
<dbReference type="InterPro" id="IPR035901">
    <property type="entry name" value="GIY-YIG_endonuc_sf"/>
</dbReference>
<reference evidence="4" key="1">
    <citation type="submission" date="2017-09" db="EMBL/GenBank/DDBJ databases">
        <title>Depth-based differentiation of microbial function through sediment-hosted aquifers and enrichment of novel symbionts in the deep terrestrial subsurface.</title>
        <authorList>
            <person name="Probst A.J."/>
            <person name="Ladd B."/>
            <person name="Jarett J.K."/>
            <person name="Geller-Mcgrath D.E."/>
            <person name="Sieber C.M.K."/>
            <person name="Emerson J.B."/>
            <person name="Anantharaman K."/>
            <person name="Thomas B.C."/>
            <person name="Malmstrom R."/>
            <person name="Stieglmeier M."/>
            <person name="Klingl A."/>
            <person name="Woyke T."/>
            <person name="Ryan C.M."/>
            <person name="Banfield J.F."/>
        </authorList>
    </citation>
    <scope>NUCLEOTIDE SEQUENCE [LARGE SCALE GENOMIC DNA]</scope>
</reference>
<dbReference type="PANTHER" id="PTHR34477">
    <property type="entry name" value="UPF0213 PROTEIN YHBQ"/>
    <property type="match status" value="1"/>
</dbReference>
<accession>A0A2H0YTT8</accession>
<proteinExistence type="inferred from homology"/>
<dbReference type="PANTHER" id="PTHR34477:SF1">
    <property type="entry name" value="UPF0213 PROTEIN YHBQ"/>
    <property type="match status" value="1"/>
</dbReference>
<keyword evidence="3" id="KW-0255">Endonuclease</keyword>
<dbReference type="GO" id="GO:0004519">
    <property type="term" value="F:endonuclease activity"/>
    <property type="evidence" value="ECO:0007669"/>
    <property type="project" value="UniProtKB-KW"/>
</dbReference>
<comment type="caution">
    <text evidence="3">The sequence shown here is derived from an EMBL/GenBank/DDBJ whole genome shotgun (WGS) entry which is preliminary data.</text>
</comment>
<dbReference type="PROSITE" id="PS50164">
    <property type="entry name" value="GIY_YIG"/>
    <property type="match status" value="1"/>
</dbReference>
<gene>
    <name evidence="3" type="ORF">COT25_01700</name>
</gene>
<dbReference type="Proteomes" id="UP000228711">
    <property type="component" value="Unassembled WGS sequence"/>
</dbReference>
<dbReference type="InterPro" id="IPR050190">
    <property type="entry name" value="UPF0213_domain"/>
</dbReference>
<feature type="domain" description="GIY-YIG" evidence="2">
    <location>
        <begin position="1"/>
        <end position="76"/>
    </location>
</feature>
<keyword evidence="3" id="KW-0378">Hydrolase</keyword>
<evidence type="ECO:0000313" key="4">
    <source>
        <dbReference type="Proteomes" id="UP000228711"/>
    </source>
</evidence>
<dbReference type="AlphaFoldDB" id="A0A2H0YTT8"/>
<comment type="similarity">
    <text evidence="1">Belongs to the UPF0213 family.</text>
</comment>
<organism evidence="3 4">
    <name type="scientific">Candidatus Kerfeldbacteria bacterium CG08_land_8_20_14_0_20_42_7</name>
    <dbReference type="NCBI Taxonomy" id="2014245"/>
    <lineage>
        <taxon>Bacteria</taxon>
        <taxon>Candidatus Kerfeldiibacteriota</taxon>
    </lineage>
</organism>
<sequence>MYYLYIVRCADGTLYTGIAQNLKKRISRHNDSDLGAKYTKSRRPVELVYSRRCMNRSTALRAEARIKQFSRTKKLALMQK</sequence>
<dbReference type="CDD" id="cd10456">
    <property type="entry name" value="GIY-YIG_UPF0213"/>
    <property type="match status" value="1"/>
</dbReference>
<dbReference type="InterPro" id="IPR000305">
    <property type="entry name" value="GIY-YIG_endonuc"/>
</dbReference>
<keyword evidence="3" id="KW-0540">Nuclease</keyword>
<evidence type="ECO:0000259" key="2">
    <source>
        <dbReference type="PROSITE" id="PS50164"/>
    </source>
</evidence>
<dbReference type="Gene3D" id="3.40.1440.10">
    <property type="entry name" value="GIY-YIG endonuclease"/>
    <property type="match status" value="1"/>
</dbReference>
<dbReference type="SUPFAM" id="SSF82771">
    <property type="entry name" value="GIY-YIG endonuclease"/>
    <property type="match status" value="1"/>
</dbReference>
<evidence type="ECO:0000256" key="1">
    <source>
        <dbReference type="ARBA" id="ARBA00007435"/>
    </source>
</evidence>
<evidence type="ECO:0000313" key="3">
    <source>
        <dbReference type="EMBL" id="PIS41699.1"/>
    </source>
</evidence>
<protein>
    <submittedName>
        <fullName evidence="3">Endonuclease</fullName>
    </submittedName>
</protein>